<evidence type="ECO:0000256" key="4">
    <source>
        <dbReference type="ARBA" id="ARBA00022840"/>
    </source>
</evidence>
<reference evidence="7 8" key="2">
    <citation type="submission" date="2015-03" db="EMBL/GenBank/DDBJ databases">
        <authorList>
            <person name="Chan K.-G."/>
        </authorList>
    </citation>
    <scope>NUCLEOTIDE SEQUENCE [LARGE SCALE GENOMIC DNA]</scope>
    <source>
        <strain evidence="7 8">RB-25</strain>
    </source>
</reference>
<dbReference type="EC" id="2.7.1.89" evidence="5"/>
<dbReference type="SUPFAM" id="SSF56112">
    <property type="entry name" value="Protein kinase-like (PK-like)"/>
    <property type="match status" value="1"/>
</dbReference>
<evidence type="ECO:0000259" key="6">
    <source>
        <dbReference type="Pfam" id="PF01636"/>
    </source>
</evidence>
<organism evidence="7 8">
    <name type="scientific">Chania multitudinisentens RB-25</name>
    <dbReference type="NCBI Taxonomy" id="1441930"/>
    <lineage>
        <taxon>Bacteria</taxon>
        <taxon>Pseudomonadati</taxon>
        <taxon>Pseudomonadota</taxon>
        <taxon>Gammaproteobacteria</taxon>
        <taxon>Enterobacterales</taxon>
        <taxon>Yersiniaceae</taxon>
        <taxon>Chania</taxon>
    </lineage>
</organism>
<evidence type="ECO:0000256" key="5">
    <source>
        <dbReference type="HAMAP-Rule" id="MF_01604"/>
    </source>
</evidence>
<evidence type="ECO:0000313" key="7">
    <source>
        <dbReference type="EMBL" id="AHG22247.1"/>
    </source>
</evidence>
<evidence type="ECO:0000256" key="2">
    <source>
        <dbReference type="ARBA" id="ARBA00022741"/>
    </source>
</evidence>
<comment type="similarity">
    <text evidence="5">Belongs to the thiamine kinase family.</text>
</comment>
<protein>
    <recommendedName>
        <fullName evidence="5">Thiamine kinase</fullName>
        <ecNumber evidence="5">2.7.1.89</ecNumber>
    </recommendedName>
</protein>
<dbReference type="GO" id="GO:0019165">
    <property type="term" value="F:thiamine kinase activity"/>
    <property type="evidence" value="ECO:0007669"/>
    <property type="project" value="UniProtKB-UniRule"/>
</dbReference>
<dbReference type="RefSeq" id="WP_024913251.1">
    <property type="nucleotide sequence ID" value="NZ_CP007044.2"/>
</dbReference>
<dbReference type="EMBL" id="CP007044">
    <property type="protein sequence ID" value="AHG22247.1"/>
    <property type="molecule type" value="Genomic_DNA"/>
</dbReference>
<evidence type="ECO:0000256" key="1">
    <source>
        <dbReference type="ARBA" id="ARBA00022679"/>
    </source>
</evidence>
<keyword evidence="1 5" id="KW-0808">Transferase</keyword>
<dbReference type="Gene3D" id="3.90.1200.10">
    <property type="match status" value="1"/>
</dbReference>
<dbReference type="NCBIfam" id="NF007620">
    <property type="entry name" value="PRK10271.1"/>
    <property type="match status" value="1"/>
</dbReference>
<dbReference type="HAMAP" id="MF_01604">
    <property type="entry name" value="Thiamine_kinase"/>
    <property type="match status" value="1"/>
</dbReference>
<feature type="domain" description="Aminoglycoside phosphotransferase" evidence="6">
    <location>
        <begin position="83"/>
        <end position="232"/>
    </location>
</feature>
<evidence type="ECO:0000256" key="3">
    <source>
        <dbReference type="ARBA" id="ARBA00022777"/>
    </source>
</evidence>
<accession>W0LIR8</accession>
<dbReference type="HOGENOM" id="CLU_055115_2_0_6"/>
<comment type="catalytic activity">
    <reaction evidence="5">
        <text>thiamine + ATP = thiamine phosphate + ADP + H(+)</text>
        <dbReference type="Rhea" id="RHEA:12012"/>
        <dbReference type="ChEBI" id="CHEBI:15378"/>
        <dbReference type="ChEBI" id="CHEBI:18385"/>
        <dbReference type="ChEBI" id="CHEBI:30616"/>
        <dbReference type="ChEBI" id="CHEBI:37575"/>
        <dbReference type="ChEBI" id="CHEBI:456216"/>
        <dbReference type="EC" id="2.7.1.89"/>
    </reaction>
</comment>
<keyword evidence="4 5" id="KW-0067">ATP-binding</keyword>
<comment type="pathway">
    <text evidence="5">Cofactor biosynthesis; thiamine diphosphate biosynthesis; thiamine phosphate from thiamine: step 1/1.</text>
</comment>
<keyword evidence="3 5" id="KW-0418">Kinase</keyword>
<proteinExistence type="inferred from homology"/>
<sequence length="288" mass="33094">MSSSEVQLRQLLSHGLPAVNTAGCRFSQVQGLTGESWRIEGDGIHLLARQQTKDKYALGVSRCREGSVLKQAGQGIGPQVLLQTPGWLILEWLAGDKVSDSVFLAFNETGKLAALIVQLHQQPLSGYRLNLQGQFARYWQQLDRRRLTPTWLRWQQVFMQNRPPQPLMLAPLHMDIHSGNLLVQGQRLRLIDWEYAADGDIALELAALFRANQFSPAAQQSFLRHYVRQGYAGLPQLLAQVQRWLPWVDYLMLMWFEVRWQQSGDRAFLRWGDALYRRFCLPFHTQAT</sequence>
<dbReference type="InterPro" id="IPR014093">
    <property type="entry name" value="Thiamine_kinase"/>
</dbReference>
<keyword evidence="8" id="KW-1185">Reference proteome</keyword>
<keyword evidence="2 5" id="KW-0547">Nucleotide-binding</keyword>
<dbReference type="PATRIC" id="fig|1441930.4.peg.4649"/>
<reference evidence="7 8" key="1">
    <citation type="submission" date="2014-01" db="EMBL/GenBank/DDBJ databases">
        <title>Isolation of Serratia multitudinisentens RB-25 from Ex-Landfill site.</title>
        <authorList>
            <person name="Robson E.H.J."/>
        </authorList>
    </citation>
    <scope>NUCLEOTIDE SEQUENCE [LARGE SCALE GENOMIC DNA]</scope>
    <source>
        <strain evidence="7 8">RB-25</strain>
    </source>
</reference>
<dbReference type="eggNOG" id="COG0510">
    <property type="taxonomic scope" value="Bacteria"/>
</dbReference>
<dbReference type="STRING" id="1441930.Z042_23520"/>
<dbReference type="UniPathway" id="UPA00060">
    <property type="reaction ID" value="UER00596"/>
</dbReference>
<dbReference type="Pfam" id="PF01636">
    <property type="entry name" value="APH"/>
    <property type="match status" value="1"/>
</dbReference>
<dbReference type="GO" id="GO:0005524">
    <property type="term" value="F:ATP binding"/>
    <property type="evidence" value="ECO:0007669"/>
    <property type="project" value="UniProtKB-KW"/>
</dbReference>
<comment type="function">
    <text evidence="5">Catalyzes the phosphorylation of thiamine to thiamine phosphate.</text>
</comment>
<gene>
    <name evidence="5" type="primary">thiK</name>
    <name evidence="7" type="ORF">Z042_23520</name>
</gene>
<dbReference type="AlphaFoldDB" id="W0LIR8"/>
<dbReference type="Proteomes" id="UP000019030">
    <property type="component" value="Chromosome"/>
</dbReference>
<dbReference type="GO" id="GO:0009229">
    <property type="term" value="P:thiamine diphosphate biosynthetic process"/>
    <property type="evidence" value="ECO:0007669"/>
    <property type="project" value="UniProtKB-UniRule"/>
</dbReference>
<name>W0LIR8_9GAMM</name>
<dbReference type="InterPro" id="IPR011009">
    <property type="entry name" value="Kinase-like_dom_sf"/>
</dbReference>
<dbReference type="OrthoDB" id="179763at2"/>
<evidence type="ECO:0000313" key="8">
    <source>
        <dbReference type="Proteomes" id="UP000019030"/>
    </source>
</evidence>
<dbReference type="InterPro" id="IPR002575">
    <property type="entry name" value="Aminoglycoside_PTrfase"/>
</dbReference>
<dbReference type="KEGG" id="sfo:Z042_23520"/>
<dbReference type="GO" id="GO:0006772">
    <property type="term" value="P:thiamine metabolic process"/>
    <property type="evidence" value="ECO:0007669"/>
    <property type="project" value="InterPro"/>
</dbReference>